<feature type="domain" description="HTH lysR-type" evidence="5">
    <location>
        <begin position="4"/>
        <end position="61"/>
    </location>
</feature>
<proteinExistence type="inferred from homology"/>
<dbReference type="Gene3D" id="1.10.10.10">
    <property type="entry name" value="Winged helix-like DNA-binding domain superfamily/Winged helix DNA-binding domain"/>
    <property type="match status" value="1"/>
</dbReference>
<reference evidence="6" key="1">
    <citation type="submission" date="2016-01" db="EMBL/GenBank/DDBJ databases">
        <authorList>
            <person name="Peeters C."/>
        </authorList>
    </citation>
    <scope>NUCLEOTIDE SEQUENCE [LARGE SCALE GENOMIC DNA]</scope>
    <source>
        <strain evidence="6">LMG 29323</strain>
    </source>
</reference>
<dbReference type="GO" id="GO:0003700">
    <property type="term" value="F:DNA-binding transcription factor activity"/>
    <property type="evidence" value="ECO:0007669"/>
    <property type="project" value="InterPro"/>
</dbReference>
<accession>A0A158DYV7</accession>
<evidence type="ECO:0000256" key="2">
    <source>
        <dbReference type="ARBA" id="ARBA00023015"/>
    </source>
</evidence>
<evidence type="ECO:0000256" key="1">
    <source>
        <dbReference type="ARBA" id="ARBA00009437"/>
    </source>
</evidence>
<dbReference type="InterPro" id="IPR036388">
    <property type="entry name" value="WH-like_DNA-bd_sf"/>
</dbReference>
<comment type="caution">
    <text evidence="6">The sequence shown here is derived from an EMBL/GenBank/DDBJ whole genome shotgun (WGS) entry which is preliminary data.</text>
</comment>
<dbReference type="GO" id="GO:0043565">
    <property type="term" value="F:sequence-specific DNA binding"/>
    <property type="evidence" value="ECO:0007669"/>
    <property type="project" value="TreeGrafter"/>
</dbReference>
<protein>
    <submittedName>
        <fullName evidence="6">LysR family transcriptional regulator</fullName>
    </submittedName>
</protein>
<evidence type="ECO:0000256" key="3">
    <source>
        <dbReference type="ARBA" id="ARBA00023125"/>
    </source>
</evidence>
<dbReference type="FunFam" id="1.10.10.10:FF:000001">
    <property type="entry name" value="LysR family transcriptional regulator"/>
    <property type="match status" value="1"/>
</dbReference>
<dbReference type="EMBL" id="FCOE02000054">
    <property type="protein sequence ID" value="SAK99744.1"/>
    <property type="molecule type" value="Genomic_DNA"/>
</dbReference>
<gene>
    <name evidence="6" type="ORF">AWB80_07716</name>
</gene>
<dbReference type="AlphaFoldDB" id="A0A158DYV7"/>
<comment type="similarity">
    <text evidence="1">Belongs to the LysR transcriptional regulatory family.</text>
</comment>
<organism evidence="6 7">
    <name type="scientific">Caballeronia pedi</name>
    <dbReference type="NCBI Taxonomy" id="1777141"/>
    <lineage>
        <taxon>Bacteria</taxon>
        <taxon>Pseudomonadati</taxon>
        <taxon>Pseudomonadota</taxon>
        <taxon>Betaproteobacteria</taxon>
        <taxon>Burkholderiales</taxon>
        <taxon>Burkholderiaceae</taxon>
        <taxon>Caballeronia</taxon>
    </lineage>
</organism>
<dbReference type="STRING" id="1777141.AWB80_07716"/>
<keyword evidence="4" id="KW-0804">Transcription</keyword>
<dbReference type="SUPFAM" id="SSF53850">
    <property type="entry name" value="Periplasmic binding protein-like II"/>
    <property type="match status" value="1"/>
</dbReference>
<dbReference type="PRINTS" id="PR00039">
    <property type="entry name" value="HTHLYSR"/>
</dbReference>
<dbReference type="GO" id="GO:0006351">
    <property type="term" value="P:DNA-templated transcription"/>
    <property type="evidence" value="ECO:0007669"/>
    <property type="project" value="TreeGrafter"/>
</dbReference>
<dbReference type="InterPro" id="IPR058163">
    <property type="entry name" value="LysR-type_TF_proteobact-type"/>
</dbReference>
<evidence type="ECO:0000259" key="5">
    <source>
        <dbReference type="PROSITE" id="PS50931"/>
    </source>
</evidence>
<dbReference type="Gene3D" id="3.40.190.290">
    <property type="match status" value="1"/>
</dbReference>
<evidence type="ECO:0000313" key="6">
    <source>
        <dbReference type="EMBL" id="SAK99744.1"/>
    </source>
</evidence>
<dbReference type="PANTHER" id="PTHR30537">
    <property type="entry name" value="HTH-TYPE TRANSCRIPTIONAL REGULATOR"/>
    <property type="match status" value="1"/>
</dbReference>
<dbReference type="FunFam" id="3.40.190.290:FF:000012">
    <property type="entry name" value="Transcriptional regulator, LysR family"/>
    <property type="match status" value="1"/>
</dbReference>
<evidence type="ECO:0000256" key="4">
    <source>
        <dbReference type="ARBA" id="ARBA00023163"/>
    </source>
</evidence>
<dbReference type="Pfam" id="PF03466">
    <property type="entry name" value="LysR_substrate"/>
    <property type="match status" value="1"/>
</dbReference>
<dbReference type="Proteomes" id="UP000054911">
    <property type="component" value="Unassembled WGS sequence"/>
</dbReference>
<keyword evidence="3" id="KW-0238">DNA-binding</keyword>
<dbReference type="RefSeq" id="WP_061179909.1">
    <property type="nucleotide sequence ID" value="NZ_FCOE02000054.1"/>
</dbReference>
<dbReference type="CDD" id="cd08474">
    <property type="entry name" value="PBP2_CrgA_like_5"/>
    <property type="match status" value="1"/>
</dbReference>
<name>A0A158DYV7_9BURK</name>
<keyword evidence="2" id="KW-0805">Transcription regulation</keyword>
<sequence>MRRESYNDLLALIAVARERSFTRAAAQLGVSQSALSHTIRALESRLGMRLLTRTTRSVAPTEAGERLIQTVAPRFEEIDAELAAVSEFRDTPAGTIRITATDYATETILWPRLSPVLRDYPDLKVEIITDYGLSDIVADRYDIGVRHGDQVAKDMIAVRLAPEMRMAIVGAPEYLKTRALPKKPQDLTAHNCINLRLPTLGGFYSWELKKGNREVQVRVDGQLAFNGTYQMLAAALSGYGLAYVPADLVQPHVQAGRLVKVLDDWCPTFPGLHACYATRREFSRAMTVVIDAIRYRKGEPKHRSRNS</sequence>
<dbReference type="Pfam" id="PF00126">
    <property type="entry name" value="HTH_1"/>
    <property type="match status" value="1"/>
</dbReference>
<evidence type="ECO:0000313" key="7">
    <source>
        <dbReference type="Proteomes" id="UP000054911"/>
    </source>
</evidence>
<dbReference type="OrthoDB" id="5525645at2"/>
<dbReference type="InterPro" id="IPR005119">
    <property type="entry name" value="LysR_subst-bd"/>
</dbReference>
<dbReference type="InterPro" id="IPR036390">
    <property type="entry name" value="WH_DNA-bd_sf"/>
</dbReference>
<keyword evidence="7" id="KW-1185">Reference proteome</keyword>
<dbReference type="SUPFAM" id="SSF46785">
    <property type="entry name" value="Winged helix' DNA-binding domain"/>
    <property type="match status" value="1"/>
</dbReference>
<dbReference type="PANTHER" id="PTHR30537:SF1">
    <property type="entry name" value="HTH-TYPE TRANSCRIPTIONAL REGULATOR PGRR"/>
    <property type="match status" value="1"/>
</dbReference>
<dbReference type="InterPro" id="IPR000847">
    <property type="entry name" value="LysR_HTH_N"/>
</dbReference>
<dbReference type="PROSITE" id="PS50931">
    <property type="entry name" value="HTH_LYSR"/>
    <property type="match status" value="1"/>
</dbReference>